<dbReference type="PROSITE" id="PS50110">
    <property type="entry name" value="RESPONSE_REGULATORY"/>
    <property type="match status" value="1"/>
</dbReference>
<gene>
    <name evidence="3" type="ORF">KCTCHS21_60500</name>
</gene>
<evidence type="ECO:0000313" key="3">
    <source>
        <dbReference type="EMBL" id="BBI36651.1"/>
    </source>
</evidence>
<dbReference type="AlphaFoldDB" id="A0A3T1DER1"/>
<dbReference type="PANTHER" id="PTHR45526">
    <property type="entry name" value="TRANSCRIPTIONAL REGULATORY PROTEIN DPIA"/>
    <property type="match status" value="1"/>
</dbReference>
<accession>A0A3T1DER1</accession>
<dbReference type="InterPro" id="IPR051271">
    <property type="entry name" value="2C-system_Tx_regulators"/>
</dbReference>
<keyword evidence="1" id="KW-0597">Phosphoprotein</keyword>
<dbReference type="SUPFAM" id="SSF52172">
    <property type="entry name" value="CheY-like"/>
    <property type="match status" value="1"/>
</dbReference>
<feature type="domain" description="Response regulatory" evidence="2">
    <location>
        <begin position="2"/>
        <end position="116"/>
    </location>
</feature>
<sequence length="120" mass="13952">MKVIIIDDERAMHFIMKRMLAKIDGIEIVGSFQETTAALSYVMNHHVDLIFLDIRMPGENGIELAVRLREQGRLVKLVFVTSYKEYASAAFEVHAYDYMVKPVEQDRLHRTIRRALSEKL</sequence>
<dbReference type="InterPro" id="IPR001789">
    <property type="entry name" value="Sig_transdc_resp-reg_receiver"/>
</dbReference>
<feature type="modified residue" description="4-aspartylphosphate" evidence="1">
    <location>
        <position position="53"/>
    </location>
</feature>
<dbReference type="InterPro" id="IPR011006">
    <property type="entry name" value="CheY-like_superfamily"/>
</dbReference>
<dbReference type="RefSeq" id="WP_130616137.1">
    <property type="nucleotide sequence ID" value="NZ_AP019400.1"/>
</dbReference>
<evidence type="ECO:0000313" key="4">
    <source>
        <dbReference type="Proteomes" id="UP000289856"/>
    </source>
</evidence>
<dbReference type="Pfam" id="PF00072">
    <property type="entry name" value="Response_reg"/>
    <property type="match status" value="1"/>
</dbReference>
<dbReference type="Gene3D" id="3.40.50.2300">
    <property type="match status" value="1"/>
</dbReference>
<reference evidence="3 4" key="1">
    <citation type="submission" date="2019-01" db="EMBL/GenBank/DDBJ databases">
        <title>Complete genome sequence of Cohnella hallensis HS21 isolated from Korean fir (Abies koreana) rhizospheric soil.</title>
        <authorList>
            <person name="Jiang L."/>
            <person name="Kang S.W."/>
            <person name="Kim S."/>
            <person name="Jung J."/>
            <person name="Kim C.Y."/>
            <person name="Kim D.H."/>
            <person name="Kim S.W."/>
            <person name="Lee J."/>
        </authorList>
    </citation>
    <scope>NUCLEOTIDE SEQUENCE [LARGE SCALE GENOMIC DNA]</scope>
    <source>
        <strain evidence="3 4">HS21</strain>
    </source>
</reference>
<dbReference type="OrthoDB" id="3190595at2"/>
<dbReference type="SMART" id="SM00448">
    <property type="entry name" value="REC"/>
    <property type="match status" value="1"/>
</dbReference>
<keyword evidence="4" id="KW-1185">Reference proteome</keyword>
<dbReference type="EMBL" id="AP019400">
    <property type="protein sequence ID" value="BBI36651.1"/>
    <property type="molecule type" value="Genomic_DNA"/>
</dbReference>
<evidence type="ECO:0000259" key="2">
    <source>
        <dbReference type="PROSITE" id="PS50110"/>
    </source>
</evidence>
<organism evidence="3 4">
    <name type="scientific">Cohnella abietis</name>
    <dbReference type="NCBI Taxonomy" id="2507935"/>
    <lineage>
        <taxon>Bacteria</taxon>
        <taxon>Bacillati</taxon>
        <taxon>Bacillota</taxon>
        <taxon>Bacilli</taxon>
        <taxon>Bacillales</taxon>
        <taxon>Paenibacillaceae</taxon>
        <taxon>Cohnella</taxon>
    </lineage>
</organism>
<evidence type="ECO:0000256" key="1">
    <source>
        <dbReference type="PROSITE-ProRule" id="PRU00169"/>
    </source>
</evidence>
<dbReference type="PANTHER" id="PTHR45526:SF1">
    <property type="entry name" value="TRANSCRIPTIONAL REGULATORY PROTEIN DCUR-RELATED"/>
    <property type="match status" value="1"/>
</dbReference>
<proteinExistence type="predicted"/>
<protein>
    <recommendedName>
        <fullName evidence="2">Response regulatory domain-containing protein</fullName>
    </recommendedName>
</protein>
<name>A0A3T1DER1_9BACL</name>
<dbReference type="Proteomes" id="UP000289856">
    <property type="component" value="Chromosome"/>
</dbReference>
<dbReference type="KEGG" id="cohn:KCTCHS21_60500"/>
<dbReference type="GO" id="GO:0000156">
    <property type="term" value="F:phosphorelay response regulator activity"/>
    <property type="evidence" value="ECO:0007669"/>
    <property type="project" value="TreeGrafter"/>
</dbReference>